<dbReference type="RefSeq" id="WP_008824641.1">
    <property type="nucleotide sequence ID" value="NZ_AFNU02000014.1"/>
</dbReference>
<name>U2DRH1_9MOLU</name>
<evidence type="ECO:0000256" key="6">
    <source>
        <dbReference type="ARBA" id="ARBA00022840"/>
    </source>
</evidence>
<dbReference type="PANTHER" id="PTHR43166:SF9">
    <property type="entry name" value="GLUTAMATE_ASPARTATE IMPORT ATP-BINDING PROTEIN GLTL"/>
    <property type="match status" value="1"/>
</dbReference>
<dbReference type="OrthoDB" id="9804199at2"/>
<keyword evidence="11" id="KW-1185">Reference proteome</keyword>
<dbReference type="PANTHER" id="PTHR43166">
    <property type="entry name" value="AMINO ACID IMPORT ATP-BINDING PROTEIN"/>
    <property type="match status" value="1"/>
</dbReference>
<dbReference type="InterPro" id="IPR003593">
    <property type="entry name" value="AAA+_ATPase"/>
</dbReference>
<accession>U2DRH1</accession>
<evidence type="ECO:0000256" key="3">
    <source>
        <dbReference type="ARBA" id="ARBA00022448"/>
    </source>
</evidence>
<dbReference type="InterPro" id="IPR030679">
    <property type="entry name" value="ABC_ATPase_HisP-typ"/>
</dbReference>
<dbReference type="PROSITE" id="PS00211">
    <property type="entry name" value="ABC_TRANSPORTER_1"/>
    <property type="match status" value="1"/>
</dbReference>
<dbReference type="GO" id="GO:0005886">
    <property type="term" value="C:plasma membrane"/>
    <property type="evidence" value="ECO:0007669"/>
    <property type="project" value="UniProtKB-SubCell"/>
</dbReference>
<dbReference type="InterPro" id="IPR050086">
    <property type="entry name" value="MetN_ABC_transporter-like"/>
</dbReference>
<dbReference type="GO" id="GO:0015424">
    <property type="term" value="F:ABC-type amino acid transporter activity"/>
    <property type="evidence" value="ECO:0007669"/>
    <property type="project" value="InterPro"/>
</dbReference>
<dbReference type="AlphaFoldDB" id="U2DRH1"/>
<reference evidence="10 11" key="1">
    <citation type="journal article" date="2011" name="J. Bacteriol.">
        <title>Genome sequence of Haloplasma contractile, an unusual contractile bacterium from a deep-sea anoxic brine lake.</title>
        <authorList>
            <person name="Antunes A."/>
            <person name="Alam I."/>
            <person name="El Dorry H."/>
            <person name="Siam R."/>
            <person name="Robertson A."/>
            <person name="Bajic V.B."/>
            <person name="Stingl U."/>
        </authorList>
    </citation>
    <scope>NUCLEOTIDE SEQUENCE [LARGE SCALE GENOMIC DNA]</scope>
    <source>
        <strain evidence="10 11">SSD-17B</strain>
    </source>
</reference>
<dbReference type="EC" id="3.6.3.-" evidence="10"/>
<comment type="subcellular location">
    <subcellularLocation>
        <location evidence="1">Cell membrane</location>
        <topology evidence="1">Peripheral membrane protein</topology>
    </subcellularLocation>
</comment>
<dbReference type="SMART" id="SM00382">
    <property type="entry name" value="AAA"/>
    <property type="match status" value="1"/>
</dbReference>
<proteinExistence type="inferred from homology"/>
<evidence type="ECO:0000259" key="9">
    <source>
        <dbReference type="PROSITE" id="PS50893"/>
    </source>
</evidence>
<evidence type="ECO:0000313" key="11">
    <source>
        <dbReference type="Proteomes" id="UP000005707"/>
    </source>
</evidence>
<keyword evidence="3" id="KW-0813">Transport</keyword>
<comment type="similarity">
    <text evidence="2">Belongs to the ABC transporter superfamily.</text>
</comment>
<reference evidence="10 11" key="2">
    <citation type="journal article" date="2013" name="PLoS ONE">
        <title>INDIGO - INtegrated Data Warehouse of MIcrobial GenOmes with Examples from the Red Sea Extremophiles.</title>
        <authorList>
            <person name="Alam I."/>
            <person name="Antunes A."/>
            <person name="Kamau A.A."/>
            <person name="Ba Alawi W."/>
            <person name="Kalkatawi M."/>
            <person name="Stingl U."/>
            <person name="Bajic V.B."/>
        </authorList>
    </citation>
    <scope>NUCLEOTIDE SEQUENCE [LARGE SCALE GENOMIC DNA]</scope>
    <source>
        <strain evidence="10 11">SSD-17B</strain>
    </source>
</reference>
<evidence type="ECO:0000256" key="5">
    <source>
        <dbReference type="ARBA" id="ARBA00022741"/>
    </source>
</evidence>
<dbReference type="InterPro" id="IPR027417">
    <property type="entry name" value="P-loop_NTPase"/>
</dbReference>
<sequence>MVLKVNNLSKTIKQNRILNNVSFEINEGEIVTLLGPSGAGKTTTLRCISGLERCDSGDIVIKNRYLVKGNDETEPVHAKNDELKKIRKDIGLVFQHFNLFPHKSVLENIILSPIHVYGMKKESAIEKAIQILKSLGLEEKKDNFPYELSGGQKQRVAIARALILEPKIICFDEPTSALDPALSNEVANILKSLVKKGLSVLIITHDMEFAKISNRILMMRDGSIEKTLTPEEYFNL</sequence>
<dbReference type="GO" id="GO:0016887">
    <property type="term" value="F:ATP hydrolysis activity"/>
    <property type="evidence" value="ECO:0007669"/>
    <property type="project" value="InterPro"/>
</dbReference>
<dbReference type="Proteomes" id="UP000005707">
    <property type="component" value="Unassembled WGS sequence"/>
</dbReference>
<keyword evidence="4" id="KW-1003">Cell membrane</keyword>
<feature type="domain" description="ABC transporter" evidence="9">
    <location>
        <begin position="3"/>
        <end position="236"/>
    </location>
</feature>
<evidence type="ECO:0000256" key="1">
    <source>
        <dbReference type="ARBA" id="ARBA00004202"/>
    </source>
</evidence>
<protein>
    <submittedName>
        <fullName evidence="10">Arginine transport ATP-binding protein ArtM</fullName>
        <ecNumber evidence="10">3.6.3.-</ecNumber>
    </submittedName>
</protein>
<organism evidence="10 11">
    <name type="scientific">Haloplasma contractile SSD-17B</name>
    <dbReference type="NCBI Taxonomy" id="1033810"/>
    <lineage>
        <taxon>Bacteria</taxon>
        <taxon>Bacillati</taxon>
        <taxon>Mycoplasmatota</taxon>
        <taxon>Mollicutes</taxon>
        <taxon>Haloplasmatales</taxon>
        <taxon>Haloplasmataceae</taxon>
        <taxon>Haloplasma</taxon>
    </lineage>
</organism>
<dbReference type="Gene3D" id="3.40.50.300">
    <property type="entry name" value="P-loop containing nucleotide triphosphate hydrolases"/>
    <property type="match status" value="1"/>
</dbReference>
<keyword evidence="6 10" id="KW-0067">ATP-binding</keyword>
<evidence type="ECO:0000256" key="2">
    <source>
        <dbReference type="ARBA" id="ARBA00005417"/>
    </source>
</evidence>
<dbReference type="EMBL" id="AFNU02000014">
    <property type="protein sequence ID" value="ERJ11172.1"/>
    <property type="molecule type" value="Genomic_DNA"/>
</dbReference>
<dbReference type="PROSITE" id="PS50893">
    <property type="entry name" value="ABC_TRANSPORTER_2"/>
    <property type="match status" value="1"/>
</dbReference>
<dbReference type="InParanoid" id="U2DRH1"/>
<dbReference type="GO" id="GO:0005524">
    <property type="term" value="F:ATP binding"/>
    <property type="evidence" value="ECO:0007669"/>
    <property type="project" value="UniProtKB-KW"/>
</dbReference>
<dbReference type="InterPro" id="IPR017871">
    <property type="entry name" value="ABC_transporter-like_CS"/>
</dbReference>
<dbReference type="Pfam" id="PF00005">
    <property type="entry name" value="ABC_tran"/>
    <property type="match status" value="1"/>
</dbReference>
<dbReference type="PIRSF" id="PIRSF039085">
    <property type="entry name" value="ABC_ATPase_HisP"/>
    <property type="match status" value="1"/>
</dbReference>
<evidence type="ECO:0000313" key="10">
    <source>
        <dbReference type="EMBL" id="ERJ11172.1"/>
    </source>
</evidence>
<dbReference type="eggNOG" id="COG1126">
    <property type="taxonomic scope" value="Bacteria"/>
</dbReference>
<evidence type="ECO:0000256" key="7">
    <source>
        <dbReference type="ARBA" id="ARBA00022970"/>
    </source>
</evidence>
<keyword evidence="5" id="KW-0547">Nucleotide-binding</keyword>
<comment type="caution">
    <text evidence="10">The sequence shown here is derived from an EMBL/GenBank/DDBJ whole genome shotgun (WGS) entry which is preliminary data.</text>
</comment>
<keyword evidence="7" id="KW-0029">Amino-acid transport</keyword>
<keyword evidence="8" id="KW-0472">Membrane</keyword>
<gene>
    <name evidence="10" type="primary">artM</name>
    <name evidence="10" type="ORF">HLPCO_002741</name>
</gene>
<dbReference type="STRING" id="1033810.HLPCO_002741"/>
<dbReference type="SUPFAM" id="SSF52540">
    <property type="entry name" value="P-loop containing nucleoside triphosphate hydrolases"/>
    <property type="match status" value="1"/>
</dbReference>
<dbReference type="InterPro" id="IPR003439">
    <property type="entry name" value="ABC_transporter-like_ATP-bd"/>
</dbReference>
<evidence type="ECO:0000256" key="8">
    <source>
        <dbReference type="ARBA" id="ARBA00023136"/>
    </source>
</evidence>
<evidence type="ECO:0000256" key="4">
    <source>
        <dbReference type="ARBA" id="ARBA00022475"/>
    </source>
</evidence>
<keyword evidence="10" id="KW-0378">Hydrolase</keyword>